<proteinExistence type="predicted"/>
<evidence type="ECO:0000313" key="3">
    <source>
        <dbReference type="Proteomes" id="UP000054324"/>
    </source>
</evidence>
<evidence type="ECO:0000313" key="2">
    <source>
        <dbReference type="EMBL" id="KER19933.1"/>
    </source>
</evidence>
<dbReference type="Proteomes" id="UP000054324">
    <property type="component" value="Unassembled WGS sequence"/>
</dbReference>
<protein>
    <submittedName>
        <fullName evidence="2">Uncharacterized protein</fullName>
    </submittedName>
</protein>
<sequence>MPDNQDRASWTRRFSPPHGDSRTTLCNTNQDYETNTRGEVAQWLEREFIDRKVCGSNPTTAASLPPSRLGQPGSIAALALWWHDEPLAQKLNCKTPYISKEQVATHVLSPSPEDQEAVLVKPLSIDLHGLKSVSVQFMNVGGLVLPLAQPVAQHAGKSSVRVNAVQDIITERLKRLGFVNRQLCKQVVSEPQSRSAVALFRCPTDKLPEGNTRAQILPGSPILDRGSQETEVGFDPQTFALSTTTLHNNALMMSPRLVIKRLQSHCLAQRTSQRSQSTLPELPTYNYIYIILRSAYRPPRVKRDTRTMDTKLPEDNASLMREKR</sequence>
<gene>
    <name evidence="2" type="ORF">T265_11401</name>
</gene>
<dbReference type="RefSeq" id="XP_009176310.1">
    <property type="nucleotide sequence ID" value="XM_009178046.1"/>
</dbReference>
<dbReference type="GeneID" id="20325569"/>
<feature type="region of interest" description="Disordered" evidence="1">
    <location>
        <begin position="301"/>
        <end position="324"/>
    </location>
</feature>
<reference evidence="2 3" key="1">
    <citation type="submission" date="2013-11" db="EMBL/GenBank/DDBJ databases">
        <title>Opisthorchis viverrini - life in the bile duct.</title>
        <authorList>
            <person name="Young N.D."/>
            <person name="Nagarajan N."/>
            <person name="Lin S.J."/>
            <person name="Korhonen P.K."/>
            <person name="Jex A.R."/>
            <person name="Hall R.S."/>
            <person name="Safavi-Hemami H."/>
            <person name="Kaewkong W."/>
            <person name="Bertrand D."/>
            <person name="Gao S."/>
            <person name="Seet Q."/>
            <person name="Wongkham S."/>
            <person name="Teh B.T."/>
            <person name="Wongkham C."/>
            <person name="Intapan P.M."/>
            <person name="Maleewong W."/>
            <person name="Yang X."/>
            <person name="Hu M."/>
            <person name="Wang Z."/>
            <person name="Hofmann A."/>
            <person name="Sternberg P.W."/>
            <person name="Tan P."/>
            <person name="Wang J."/>
            <person name="Gasser R.B."/>
        </authorList>
    </citation>
    <scope>NUCLEOTIDE SEQUENCE [LARGE SCALE GENOMIC DNA]</scope>
</reference>
<dbReference type="KEGG" id="ovi:T265_11401"/>
<dbReference type="OrthoDB" id="775260at2759"/>
<organism evidence="2 3">
    <name type="scientific">Opisthorchis viverrini</name>
    <name type="common">Southeast Asian liver fluke</name>
    <dbReference type="NCBI Taxonomy" id="6198"/>
    <lineage>
        <taxon>Eukaryota</taxon>
        <taxon>Metazoa</taxon>
        <taxon>Spiralia</taxon>
        <taxon>Lophotrochozoa</taxon>
        <taxon>Platyhelminthes</taxon>
        <taxon>Trematoda</taxon>
        <taxon>Digenea</taxon>
        <taxon>Opisthorchiida</taxon>
        <taxon>Opisthorchiata</taxon>
        <taxon>Opisthorchiidae</taxon>
        <taxon>Opisthorchis</taxon>
    </lineage>
</organism>
<dbReference type="CTD" id="20325569"/>
<keyword evidence="3" id="KW-1185">Reference proteome</keyword>
<dbReference type="EMBL" id="KL597116">
    <property type="protein sequence ID" value="KER19933.1"/>
    <property type="molecule type" value="Genomic_DNA"/>
</dbReference>
<evidence type="ECO:0000256" key="1">
    <source>
        <dbReference type="SAM" id="MobiDB-lite"/>
    </source>
</evidence>
<name>A0A074YZ33_OPIVI</name>
<accession>A0A074YZ33</accession>
<feature type="region of interest" description="Disordered" evidence="1">
    <location>
        <begin position="1"/>
        <end position="29"/>
    </location>
</feature>
<feature type="compositionally biased region" description="Basic and acidic residues" evidence="1">
    <location>
        <begin position="301"/>
        <end position="314"/>
    </location>
</feature>
<dbReference type="AlphaFoldDB" id="A0A074YZ33"/>